<feature type="compositionally biased region" description="Acidic residues" evidence="1">
    <location>
        <begin position="58"/>
        <end position="68"/>
    </location>
</feature>
<feature type="compositionally biased region" description="Low complexity" evidence="1">
    <location>
        <begin position="335"/>
        <end position="362"/>
    </location>
</feature>
<feature type="region of interest" description="Disordered" evidence="1">
    <location>
        <begin position="58"/>
        <end position="211"/>
    </location>
</feature>
<gene>
    <name evidence="2" type="ORF">CRG98_018755</name>
</gene>
<dbReference type="AlphaFoldDB" id="A0A2I0JX07"/>
<feature type="compositionally biased region" description="Polar residues" evidence="1">
    <location>
        <begin position="248"/>
        <end position="258"/>
    </location>
</feature>
<reference evidence="2 3" key="1">
    <citation type="submission" date="2017-11" db="EMBL/GenBank/DDBJ databases">
        <title>De-novo sequencing of pomegranate (Punica granatum L.) genome.</title>
        <authorList>
            <person name="Akparov Z."/>
            <person name="Amiraslanov A."/>
            <person name="Hajiyeva S."/>
            <person name="Abbasov M."/>
            <person name="Kaur K."/>
            <person name="Hamwieh A."/>
            <person name="Solovyev V."/>
            <person name="Salamov A."/>
            <person name="Braich B."/>
            <person name="Kosarev P."/>
            <person name="Mahmoud A."/>
            <person name="Hajiyev E."/>
            <person name="Babayeva S."/>
            <person name="Izzatullayeva V."/>
            <person name="Mammadov A."/>
            <person name="Mammadov A."/>
            <person name="Sharifova S."/>
            <person name="Ojaghi J."/>
            <person name="Eynullazada K."/>
            <person name="Bayramov B."/>
            <person name="Abdulazimova A."/>
            <person name="Shahmuradov I."/>
        </authorList>
    </citation>
    <scope>NUCLEOTIDE SEQUENCE [LARGE SCALE GENOMIC DNA]</scope>
    <source>
        <strain evidence="3">cv. AG2017</strain>
        <tissue evidence="2">Leaf</tissue>
    </source>
</reference>
<keyword evidence="3" id="KW-1185">Reference proteome</keyword>
<comment type="caution">
    <text evidence="2">The sequence shown here is derived from an EMBL/GenBank/DDBJ whole genome shotgun (WGS) entry which is preliminary data.</text>
</comment>
<accession>A0A2I0JX07</accession>
<dbReference type="Proteomes" id="UP000233551">
    <property type="component" value="Unassembled WGS sequence"/>
</dbReference>
<feature type="compositionally biased region" description="Basic and acidic residues" evidence="1">
    <location>
        <begin position="259"/>
        <end position="271"/>
    </location>
</feature>
<feature type="region of interest" description="Disordered" evidence="1">
    <location>
        <begin position="323"/>
        <end position="377"/>
    </location>
</feature>
<feature type="region of interest" description="Disordered" evidence="1">
    <location>
        <begin position="227"/>
        <end position="280"/>
    </location>
</feature>
<feature type="compositionally biased region" description="Basic residues" evidence="1">
    <location>
        <begin position="184"/>
        <end position="195"/>
    </location>
</feature>
<sequence length="464" mass="52723">MRNSITMFEQQRRGFVEGRAICLQKLKLFVVPIAARTGLVDWRVWPYLFTNTKVDVEDGNEAADEGGNEAEHEGGMAAEGDSASDSNVYSSYNEEYGSERDNDEFMDGQRRKRISKKSQSVAPLQVRHVGSDYGDSSDEVITSNSTDDEGESSKMVKRSKTFNPKNLWEMPQGDPIFPPMVKKQPGRPKKNRKKHIGEQEPEGDQVSRKGQEMRCSICHEYGHNRRTCKKKNNQPTDGRSCEARQVDESQQVEMQSHVNEIRRKEREESSSRKKKSTTKVDPRVDALIRRELSLAFKGVGVLTRESGMTYIRMPGEEMRMSYKGRHGGQFVSPIQTQSSQVQQQQQQQQQQGARHQEQQQWQPRTRNQHKGTQRKMSTVASVAPLMLHVGAVDFQTCHEASCMEEEAKGNGRFGQGYGYPSASRGPHGLEGKFRTKFGSRLIVCSRFVAQTNVELSMCARKRFK</sequence>
<proteinExistence type="predicted"/>
<feature type="compositionally biased region" description="Polar residues" evidence="1">
    <location>
        <begin position="83"/>
        <end position="93"/>
    </location>
</feature>
<name>A0A2I0JX07_PUNGR</name>
<evidence type="ECO:0000256" key="1">
    <source>
        <dbReference type="SAM" id="MobiDB-lite"/>
    </source>
</evidence>
<evidence type="ECO:0000313" key="3">
    <source>
        <dbReference type="Proteomes" id="UP000233551"/>
    </source>
</evidence>
<protein>
    <submittedName>
        <fullName evidence="2">Uncharacterized protein</fullName>
    </submittedName>
</protein>
<organism evidence="2 3">
    <name type="scientific">Punica granatum</name>
    <name type="common">Pomegranate</name>
    <dbReference type="NCBI Taxonomy" id="22663"/>
    <lineage>
        <taxon>Eukaryota</taxon>
        <taxon>Viridiplantae</taxon>
        <taxon>Streptophyta</taxon>
        <taxon>Embryophyta</taxon>
        <taxon>Tracheophyta</taxon>
        <taxon>Spermatophyta</taxon>
        <taxon>Magnoliopsida</taxon>
        <taxon>eudicotyledons</taxon>
        <taxon>Gunneridae</taxon>
        <taxon>Pentapetalae</taxon>
        <taxon>rosids</taxon>
        <taxon>malvids</taxon>
        <taxon>Myrtales</taxon>
        <taxon>Lythraceae</taxon>
        <taxon>Punica</taxon>
    </lineage>
</organism>
<evidence type="ECO:0000313" key="2">
    <source>
        <dbReference type="EMBL" id="PKI60847.1"/>
    </source>
</evidence>
<dbReference type="EMBL" id="PGOL01001106">
    <property type="protein sequence ID" value="PKI60847.1"/>
    <property type="molecule type" value="Genomic_DNA"/>
</dbReference>